<feature type="transmembrane region" description="Helical" evidence="7">
    <location>
        <begin position="69"/>
        <end position="90"/>
    </location>
</feature>
<evidence type="ECO:0000256" key="2">
    <source>
        <dbReference type="ARBA" id="ARBA00022448"/>
    </source>
</evidence>
<feature type="transmembrane region" description="Helical" evidence="7">
    <location>
        <begin position="177"/>
        <end position="202"/>
    </location>
</feature>
<evidence type="ECO:0000313" key="9">
    <source>
        <dbReference type="EMBL" id="BBI36557.1"/>
    </source>
</evidence>
<evidence type="ECO:0000256" key="4">
    <source>
        <dbReference type="ARBA" id="ARBA00022692"/>
    </source>
</evidence>
<dbReference type="EMBL" id="AP019400">
    <property type="protein sequence ID" value="BBI36557.1"/>
    <property type="molecule type" value="Genomic_DNA"/>
</dbReference>
<dbReference type="PANTHER" id="PTHR43744">
    <property type="entry name" value="ABC TRANSPORTER PERMEASE PROTEIN MG189-RELATED-RELATED"/>
    <property type="match status" value="1"/>
</dbReference>
<gene>
    <name evidence="9" type="ORF">KCTCHS21_59560</name>
</gene>
<dbReference type="KEGG" id="cohn:KCTCHS21_59560"/>
<accession>A0A3T1DEL6</accession>
<dbReference type="RefSeq" id="WP_130616057.1">
    <property type="nucleotide sequence ID" value="NZ_AP019400.1"/>
</dbReference>
<feature type="transmembrane region" description="Helical" evidence="7">
    <location>
        <begin position="133"/>
        <end position="156"/>
    </location>
</feature>
<keyword evidence="2 7" id="KW-0813">Transport</keyword>
<keyword evidence="10" id="KW-1185">Reference proteome</keyword>
<protein>
    <submittedName>
        <fullName evidence="9">Sugar ABC transporter permease</fullName>
    </submittedName>
</protein>
<feature type="transmembrane region" description="Helical" evidence="7">
    <location>
        <begin position="102"/>
        <end position="121"/>
    </location>
</feature>
<feature type="transmembrane region" description="Helical" evidence="7">
    <location>
        <begin position="9"/>
        <end position="30"/>
    </location>
</feature>
<dbReference type="AlphaFoldDB" id="A0A3T1DEL6"/>
<comment type="similarity">
    <text evidence="7">Belongs to the binding-protein-dependent transport system permease family.</text>
</comment>
<evidence type="ECO:0000256" key="1">
    <source>
        <dbReference type="ARBA" id="ARBA00004651"/>
    </source>
</evidence>
<comment type="subcellular location">
    <subcellularLocation>
        <location evidence="1 7">Cell membrane</location>
        <topology evidence="1 7">Multi-pass membrane protein</topology>
    </subcellularLocation>
</comment>
<keyword evidence="6 7" id="KW-0472">Membrane</keyword>
<dbReference type="SUPFAM" id="SSF161098">
    <property type="entry name" value="MetI-like"/>
    <property type="match status" value="1"/>
</dbReference>
<reference evidence="9 10" key="1">
    <citation type="submission" date="2019-01" db="EMBL/GenBank/DDBJ databases">
        <title>Complete genome sequence of Cohnella hallensis HS21 isolated from Korean fir (Abies koreana) rhizospheric soil.</title>
        <authorList>
            <person name="Jiang L."/>
            <person name="Kang S.W."/>
            <person name="Kim S."/>
            <person name="Jung J."/>
            <person name="Kim C.Y."/>
            <person name="Kim D.H."/>
            <person name="Kim S.W."/>
            <person name="Lee J."/>
        </authorList>
    </citation>
    <scope>NUCLEOTIDE SEQUENCE [LARGE SCALE GENOMIC DNA]</scope>
    <source>
        <strain evidence="9 10">HS21</strain>
    </source>
</reference>
<name>A0A3T1DEL6_9BACL</name>
<evidence type="ECO:0000256" key="6">
    <source>
        <dbReference type="ARBA" id="ARBA00023136"/>
    </source>
</evidence>
<dbReference type="Gene3D" id="1.10.3720.10">
    <property type="entry name" value="MetI-like"/>
    <property type="match status" value="1"/>
</dbReference>
<dbReference type="GO" id="GO:0005886">
    <property type="term" value="C:plasma membrane"/>
    <property type="evidence" value="ECO:0007669"/>
    <property type="project" value="UniProtKB-SubCell"/>
</dbReference>
<evidence type="ECO:0000256" key="7">
    <source>
        <dbReference type="RuleBase" id="RU363032"/>
    </source>
</evidence>
<evidence type="ECO:0000259" key="8">
    <source>
        <dbReference type="PROSITE" id="PS50928"/>
    </source>
</evidence>
<proteinExistence type="inferred from homology"/>
<dbReference type="Pfam" id="PF00528">
    <property type="entry name" value="BPD_transp_1"/>
    <property type="match status" value="1"/>
</dbReference>
<dbReference type="PANTHER" id="PTHR43744:SF12">
    <property type="entry name" value="ABC TRANSPORTER PERMEASE PROTEIN MG189-RELATED"/>
    <property type="match status" value="1"/>
</dbReference>
<evidence type="ECO:0000256" key="5">
    <source>
        <dbReference type="ARBA" id="ARBA00022989"/>
    </source>
</evidence>
<organism evidence="9 10">
    <name type="scientific">Cohnella abietis</name>
    <dbReference type="NCBI Taxonomy" id="2507935"/>
    <lineage>
        <taxon>Bacteria</taxon>
        <taxon>Bacillati</taxon>
        <taxon>Bacillota</taxon>
        <taxon>Bacilli</taxon>
        <taxon>Bacillales</taxon>
        <taxon>Paenibacillaceae</taxon>
        <taxon>Cohnella</taxon>
    </lineage>
</organism>
<keyword evidence="4 7" id="KW-0812">Transmembrane</keyword>
<keyword evidence="3" id="KW-1003">Cell membrane</keyword>
<dbReference type="PROSITE" id="PS50928">
    <property type="entry name" value="ABC_TM1"/>
    <property type="match status" value="1"/>
</dbReference>
<dbReference type="InterPro" id="IPR000515">
    <property type="entry name" value="MetI-like"/>
</dbReference>
<dbReference type="GO" id="GO:0055085">
    <property type="term" value="P:transmembrane transport"/>
    <property type="evidence" value="ECO:0007669"/>
    <property type="project" value="InterPro"/>
</dbReference>
<dbReference type="Proteomes" id="UP000289856">
    <property type="component" value="Chromosome"/>
</dbReference>
<dbReference type="OrthoDB" id="187395at2"/>
<dbReference type="InterPro" id="IPR035906">
    <property type="entry name" value="MetI-like_sf"/>
</dbReference>
<feature type="transmembrane region" description="Helical" evidence="7">
    <location>
        <begin position="235"/>
        <end position="256"/>
    </location>
</feature>
<dbReference type="CDD" id="cd06261">
    <property type="entry name" value="TM_PBP2"/>
    <property type="match status" value="1"/>
</dbReference>
<sequence>MLLKLLKWLLLIGFALVVLIPLMLVVFTAFKSTPQFYANPIGFPTKLFTGNFRTLFEEQPIWRYARNSVLVTVSTVFFELLLASMIAYGIIRSGRVFGKGMYALFAVGLMIPSQVSIIPIYSLLHKLGWTNSIAGLVAVTVSVLMPLSVFMLGGFMRTLPKEIMEAGSIDGLGEWGILLRIALPLSAPYLAATSAFLFVIVWNDLLFPMLLVNTKEKMTLPIAMLQFRGEFVANYPMLMTGVLVTSIPMIVLYVFLQRFFISGALAGSLKG</sequence>
<keyword evidence="5 7" id="KW-1133">Transmembrane helix</keyword>
<evidence type="ECO:0000256" key="3">
    <source>
        <dbReference type="ARBA" id="ARBA00022475"/>
    </source>
</evidence>
<feature type="domain" description="ABC transmembrane type-1" evidence="8">
    <location>
        <begin position="65"/>
        <end position="256"/>
    </location>
</feature>
<evidence type="ECO:0000313" key="10">
    <source>
        <dbReference type="Proteomes" id="UP000289856"/>
    </source>
</evidence>